<reference evidence="2" key="1">
    <citation type="journal article" date="2019" name="Int. J. Syst. Evol. Microbiol.">
        <title>The Global Catalogue of Microorganisms (GCM) 10K type strain sequencing project: providing services to taxonomists for standard genome sequencing and annotation.</title>
        <authorList>
            <consortium name="The Broad Institute Genomics Platform"/>
            <consortium name="The Broad Institute Genome Sequencing Center for Infectious Disease"/>
            <person name="Wu L."/>
            <person name="Ma J."/>
        </authorList>
    </citation>
    <scope>NUCLEOTIDE SEQUENCE [LARGE SCALE GENOMIC DNA]</scope>
    <source>
        <strain evidence="2">JCM 17225</strain>
    </source>
</reference>
<sequence length="143" mass="15639">MRFDPKFSVLLFLGLLPSCHPPAPKASGCAHPKGLDVYAVNISQPDTVVHARILLDDTVVVDALIPRLLASSEKLTKSLAVCPGPHRLHVTFGPLQKDSVIALAGDQSLFVSFNYNLGPYAELPSRIVIAVINHDEQWKHRID</sequence>
<organism evidence="1 2">
    <name type="scientific">Hymenobacter glaciei</name>
    <dbReference type="NCBI Taxonomy" id="877209"/>
    <lineage>
        <taxon>Bacteria</taxon>
        <taxon>Pseudomonadati</taxon>
        <taxon>Bacteroidota</taxon>
        <taxon>Cytophagia</taxon>
        <taxon>Cytophagales</taxon>
        <taxon>Hymenobacteraceae</taxon>
        <taxon>Hymenobacter</taxon>
    </lineage>
</organism>
<proteinExistence type="predicted"/>
<evidence type="ECO:0000313" key="2">
    <source>
        <dbReference type="Proteomes" id="UP001501469"/>
    </source>
</evidence>
<dbReference type="Proteomes" id="UP001501469">
    <property type="component" value="Unassembled WGS sequence"/>
</dbReference>
<protein>
    <recommendedName>
        <fullName evidence="3">Lipoprotein</fullName>
    </recommendedName>
</protein>
<comment type="caution">
    <text evidence="1">The sequence shown here is derived from an EMBL/GenBank/DDBJ whole genome shotgun (WGS) entry which is preliminary data.</text>
</comment>
<name>A0ABP7U2F6_9BACT</name>
<keyword evidence="2" id="KW-1185">Reference proteome</keyword>
<accession>A0ABP7U2F6</accession>
<gene>
    <name evidence="1" type="ORF">GCM10022409_19170</name>
</gene>
<evidence type="ECO:0008006" key="3">
    <source>
        <dbReference type="Google" id="ProtNLM"/>
    </source>
</evidence>
<dbReference type="EMBL" id="BAABDK010000016">
    <property type="protein sequence ID" value="GAA4034862.1"/>
    <property type="molecule type" value="Genomic_DNA"/>
</dbReference>
<evidence type="ECO:0000313" key="1">
    <source>
        <dbReference type="EMBL" id="GAA4034862.1"/>
    </source>
</evidence>
<dbReference type="RefSeq" id="WP_345053417.1">
    <property type="nucleotide sequence ID" value="NZ_BAABDK010000016.1"/>
</dbReference>